<dbReference type="HAMAP" id="MF_00299">
    <property type="entry name" value="KptA"/>
    <property type="match status" value="1"/>
</dbReference>
<evidence type="ECO:0000256" key="5">
    <source>
        <dbReference type="HAMAP-Rule" id="MF_00299"/>
    </source>
</evidence>
<keyword evidence="7" id="KW-1185">Reference proteome</keyword>
<dbReference type="SUPFAM" id="SSF56399">
    <property type="entry name" value="ADP-ribosylation"/>
    <property type="match status" value="1"/>
</dbReference>
<evidence type="ECO:0000256" key="1">
    <source>
        <dbReference type="ARBA" id="ARBA00009836"/>
    </source>
</evidence>
<name>A0ABR6BFF4_9PSEU</name>
<comment type="function">
    <text evidence="4 5">Removes the 2'-phosphate from RNA via an intermediate in which the phosphate is ADP-ribosylated by NAD followed by a presumed transesterification to release the RNA and generate ADP-ribose 1''-2''-cyclic phosphate (APPR&gt;P). May function as an ADP-ribosylase.</text>
</comment>
<accession>A0ABR6BFF4</accession>
<dbReference type="EMBL" id="JACJID010000002">
    <property type="protein sequence ID" value="MBA8925594.1"/>
    <property type="molecule type" value="Genomic_DNA"/>
</dbReference>
<organism evidence="6 7">
    <name type="scientific">Kutzneria viridogrisea</name>
    <dbReference type="NCBI Taxonomy" id="47990"/>
    <lineage>
        <taxon>Bacteria</taxon>
        <taxon>Bacillati</taxon>
        <taxon>Actinomycetota</taxon>
        <taxon>Actinomycetes</taxon>
        <taxon>Pseudonocardiales</taxon>
        <taxon>Pseudonocardiaceae</taxon>
        <taxon>Kutzneria</taxon>
    </lineage>
</organism>
<dbReference type="Pfam" id="PF01885">
    <property type="entry name" value="PTS_2-RNA"/>
    <property type="match status" value="1"/>
</dbReference>
<gene>
    <name evidence="5" type="primary">kptA</name>
    <name evidence="6" type="ORF">BC739_002793</name>
</gene>
<dbReference type="GO" id="GO:0016740">
    <property type="term" value="F:transferase activity"/>
    <property type="evidence" value="ECO:0007669"/>
    <property type="project" value="UniProtKB-KW"/>
</dbReference>
<dbReference type="PANTHER" id="PTHR12684">
    <property type="entry name" value="PUTATIVE PHOSPHOTRANSFERASE"/>
    <property type="match status" value="1"/>
</dbReference>
<keyword evidence="2 5" id="KW-0808">Transferase</keyword>
<evidence type="ECO:0000313" key="6">
    <source>
        <dbReference type="EMBL" id="MBA8925594.1"/>
    </source>
</evidence>
<dbReference type="InterPro" id="IPR042081">
    <property type="entry name" value="RNA_2'-PTrans_C"/>
</dbReference>
<evidence type="ECO:0000256" key="4">
    <source>
        <dbReference type="ARBA" id="ARBA00025212"/>
    </source>
</evidence>
<proteinExistence type="inferred from homology"/>
<dbReference type="Proteomes" id="UP000517916">
    <property type="component" value="Unassembled WGS sequence"/>
</dbReference>
<dbReference type="PANTHER" id="PTHR12684:SF2">
    <property type="entry name" value="TRNA 2'-PHOSPHOTRANSFERASE 1"/>
    <property type="match status" value="1"/>
</dbReference>
<evidence type="ECO:0000256" key="2">
    <source>
        <dbReference type="ARBA" id="ARBA00022679"/>
    </source>
</evidence>
<dbReference type="RefSeq" id="WP_318296236.1">
    <property type="nucleotide sequence ID" value="NZ_BAAABQ010000059.1"/>
</dbReference>
<comment type="caution">
    <text evidence="6">The sequence shown here is derived from an EMBL/GenBank/DDBJ whole genome shotgun (WGS) entry which is preliminary data.</text>
</comment>
<sequence length="172" mass="18671">MITLSKRLAKCLRHAPEQFGVTLGPGGWTEVEPLLDALRMTRAELEHVVAHNDKSRFALDGTGTLIRASQGHSVQVDLDLPEAQPPAVLYHGTAERTVPAILAEGLRPMRRHDVHLSRDVATARRVGARHGRPVVFEVDATGMSAAGHVFRVSANGVWLTESVPATALRLMP</sequence>
<dbReference type="Gene3D" id="3.20.170.30">
    <property type="match status" value="1"/>
</dbReference>
<dbReference type="EC" id="2.7.1.-" evidence="5"/>
<protein>
    <recommendedName>
        <fullName evidence="5">Probable RNA 2'-phosphotransferase</fullName>
        <ecNumber evidence="5">2.7.1.-</ecNumber>
    </recommendedName>
</protein>
<reference evidence="6 7" key="1">
    <citation type="submission" date="2020-08" db="EMBL/GenBank/DDBJ databases">
        <title>Genomic Encyclopedia of Archaeal and Bacterial Type Strains, Phase II (KMG-II): from individual species to whole genera.</title>
        <authorList>
            <person name="Goeker M."/>
        </authorList>
    </citation>
    <scope>NUCLEOTIDE SEQUENCE [LARGE SCALE GENOMIC DNA]</scope>
    <source>
        <strain evidence="6 7">DSM 43850</strain>
    </source>
</reference>
<dbReference type="Gene3D" id="1.10.10.970">
    <property type="entry name" value="RNA 2'-phosphotransferase, Tpt1/KptA family, N-terminal domain"/>
    <property type="match status" value="1"/>
</dbReference>
<dbReference type="InterPro" id="IPR002745">
    <property type="entry name" value="Ptrans_KptA/Tpt1"/>
</dbReference>
<comment type="similarity">
    <text evidence="1 5">Belongs to the KptA/TPT1 family.</text>
</comment>
<dbReference type="InterPro" id="IPR022928">
    <property type="entry name" value="RNA_2'-PTrans_KptA"/>
</dbReference>
<evidence type="ECO:0000256" key="3">
    <source>
        <dbReference type="ARBA" id="ARBA00023027"/>
    </source>
</evidence>
<keyword evidence="3 5" id="KW-0520">NAD</keyword>
<dbReference type="InterPro" id="IPR042080">
    <property type="entry name" value="RNA_2'-PTrans_N"/>
</dbReference>
<evidence type="ECO:0000313" key="7">
    <source>
        <dbReference type="Proteomes" id="UP000517916"/>
    </source>
</evidence>